<dbReference type="SUPFAM" id="SSF52317">
    <property type="entry name" value="Class I glutamine amidotransferase-like"/>
    <property type="match status" value="2"/>
</dbReference>
<organism evidence="2 3">
    <name type="scientific">Clydaea vesicula</name>
    <dbReference type="NCBI Taxonomy" id="447962"/>
    <lineage>
        <taxon>Eukaryota</taxon>
        <taxon>Fungi</taxon>
        <taxon>Fungi incertae sedis</taxon>
        <taxon>Chytridiomycota</taxon>
        <taxon>Chytridiomycota incertae sedis</taxon>
        <taxon>Chytridiomycetes</taxon>
        <taxon>Lobulomycetales</taxon>
        <taxon>Lobulomycetaceae</taxon>
        <taxon>Clydaea</taxon>
    </lineage>
</organism>
<evidence type="ECO:0008006" key="4">
    <source>
        <dbReference type="Google" id="ProtNLM"/>
    </source>
</evidence>
<dbReference type="AlphaFoldDB" id="A0AAD5TZ10"/>
<keyword evidence="3" id="KW-1185">Reference proteome</keyword>
<evidence type="ECO:0000313" key="3">
    <source>
        <dbReference type="Proteomes" id="UP001211065"/>
    </source>
</evidence>
<evidence type="ECO:0000256" key="1">
    <source>
        <dbReference type="SAM" id="Phobius"/>
    </source>
</evidence>
<protein>
    <recommendedName>
        <fullName evidence="4">Biotin-protein ligase N-terminal domain-containing protein</fullName>
    </recommendedName>
</protein>
<dbReference type="InterPro" id="IPR029062">
    <property type="entry name" value="Class_I_gatase-like"/>
</dbReference>
<feature type="transmembrane region" description="Helical" evidence="1">
    <location>
        <begin position="199"/>
        <end position="221"/>
    </location>
</feature>
<name>A0AAD5TZ10_9FUNG</name>
<keyword evidence="1" id="KW-0472">Membrane</keyword>
<proteinExistence type="predicted"/>
<keyword evidence="1" id="KW-0812">Transmembrane</keyword>
<comment type="caution">
    <text evidence="2">The sequence shown here is derived from an EMBL/GenBank/DDBJ whole genome shotgun (WGS) entry which is preliminary data.</text>
</comment>
<sequence>MFSSYSWTVKTTTFNQIANDLTADINLYVQPGGNLDVGEMFSYFSSDDVNALQNYVKNGGKFYGICLGAFLAGRDYFGLYNESVQEKVDFTIAKTPKFFVLNESRELFTEEPPELGKGKPGVANNIYGTFEDSSILSKIVDFGKGKVGLMAAHPEATSSWNKRVTVSDGQGYDVGITFANWLLGDYNTVVPRYNAGLSVGAKIGIAVAVLVAAVIILAALVDVATIKMFSSYSWITKTTTFNRISVDLTGDIDLYVQPGGSLTVQQIFSKFSQNDTLMIRNYVQNGGKYYGICLGAFLAGPDYFNILPDMETILDKEGYIEAAITEFTTTDGLRKIYTEEPPELGKASVNGIDVLGTFSDGSAMTLIKTFGKGKVGLMAPHPEAVSQWQSKGIQVSDGMAFDLGIKFANHLFDDFSPVQKYNTLTTGAIIGICLGCLAFVLLIVFFVVWRKRSDKMLLKT</sequence>
<reference evidence="2" key="1">
    <citation type="submission" date="2020-05" db="EMBL/GenBank/DDBJ databases">
        <title>Phylogenomic resolution of chytrid fungi.</title>
        <authorList>
            <person name="Stajich J.E."/>
            <person name="Amses K."/>
            <person name="Simmons R."/>
            <person name="Seto K."/>
            <person name="Myers J."/>
            <person name="Bonds A."/>
            <person name="Quandt C.A."/>
            <person name="Barry K."/>
            <person name="Liu P."/>
            <person name="Grigoriev I."/>
            <person name="Longcore J.E."/>
            <person name="James T.Y."/>
        </authorList>
    </citation>
    <scope>NUCLEOTIDE SEQUENCE</scope>
    <source>
        <strain evidence="2">JEL0476</strain>
    </source>
</reference>
<gene>
    <name evidence="2" type="ORF">HK099_005309</name>
</gene>
<dbReference type="EMBL" id="JADGJW010000406">
    <property type="protein sequence ID" value="KAJ3217883.1"/>
    <property type="molecule type" value="Genomic_DNA"/>
</dbReference>
<keyword evidence="1" id="KW-1133">Transmembrane helix</keyword>
<evidence type="ECO:0000313" key="2">
    <source>
        <dbReference type="EMBL" id="KAJ3217883.1"/>
    </source>
</evidence>
<accession>A0AAD5TZ10</accession>
<dbReference type="Proteomes" id="UP001211065">
    <property type="component" value="Unassembled WGS sequence"/>
</dbReference>
<feature type="transmembrane region" description="Helical" evidence="1">
    <location>
        <begin position="428"/>
        <end position="449"/>
    </location>
</feature>